<reference evidence="1 2" key="1">
    <citation type="submission" date="2018-02" db="EMBL/GenBank/DDBJ databases">
        <title>Complete genome sequencing of Faecalibacterium prausnitzii strains isolated from the human gut.</title>
        <authorList>
            <person name="Fitzgerald B.C."/>
            <person name="Shkoporov A.N."/>
            <person name="Ross P.R."/>
            <person name="Hill C."/>
        </authorList>
    </citation>
    <scope>NUCLEOTIDE SEQUENCE [LARGE SCALE GENOMIC DNA]</scope>
    <source>
        <strain evidence="1 2">APC942/18-1</strain>
    </source>
</reference>
<organism evidence="1 2">
    <name type="scientific">Faecalibacterium prausnitzii</name>
    <dbReference type="NCBI Taxonomy" id="853"/>
    <lineage>
        <taxon>Bacteria</taxon>
        <taxon>Bacillati</taxon>
        <taxon>Bacillota</taxon>
        <taxon>Clostridia</taxon>
        <taxon>Eubacteriales</taxon>
        <taxon>Oscillospiraceae</taxon>
        <taxon>Faecalibacterium</taxon>
    </lineage>
</organism>
<protein>
    <submittedName>
        <fullName evidence="1">Sugar-phosphate nucleotidyltransferase</fullName>
    </submittedName>
</protein>
<comment type="caution">
    <text evidence="1">The sequence shown here is derived from an EMBL/GenBank/DDBJ whole genome shotgun (WGS) entry which is preliminary data.</text>
</comment>
<proteinExistence type="predicted"/>
<gene>
    <name evidence="1" type="ORF">C4N27_13575</name>
</gene>
<name>A0AAX1QIN9_9FIRM</name>
<dbReference type="Proteomes" id="UP000250997">
    <property type="component" value="Unassembled WGS sequence"/>
</dbReference>
<dbReference type="AlphaFoldDB" id="A0AAX1QIN9"/>
<feature type="non-terminal residue" evidence="1">
    <location>
        <position position="1"/>
    </location>
</feature>
<accession>A0AAX1QIN9</accession>
<sequence length="69" mass="7845">AVPPFYCYRACDVKRIQEALDNGCGYDAPGSFAAWLSKQTPMHAYVMPGKRYDIGDINSYEYVKSVFLR</sequence>
<evidence type="ECO:0000313" key="1">
    <source>
        <dbReference type="EMBL" id="RAW47703.1"/>
    </source>
</evidence>
<evidence type="ECO:0000313" key="2">
    <source>
        <dbReference type="Proteomes" id="UP000250997"/>
    </source>
</evidence>
<dbReference type="EMBL" id="PRLA01000021">
    <property type="protein sequence ID" value="RAW47703.1"/>
    <property type="molecule type" value="Genomic_DNA"/>
</dbReference>